<dbReference type="InterPro" id="IPR036812">
    <property type="entry name" value="NAD(P)_OxRdtase_dom_sf"/>
</dbReference>
<evidence type="ECO:0000313" key="3">
    <source>
        <dbReference type="EMBL" id="VEW11464.1"/>
    </source>
</evidence>
<evidence type="ECO:0000313" key="5">
    <source>
        <dbReference type="Proteomes" id="UP000386281"/>
    </source>
</evidence>
<protein>
    <submittedName>
        <fullName evidence="2">Aldo/keto reductase</fullName>
    </submittedName>
    <submittedName>
        <fullName evidence="3">D-threo-aldose 1-dehydrogenase</fullName>
        <ecNumber evidence="3">1.1.1.122</ecNumber>
    </submittedName>
</protein>
<dbReference type="EMBL" id="LQQR01000022">
    <property type="protein sequence ID" value="KZE18475.1"/>
    <property type="molecule type" value="Genomic_DNA"/>
</dbReference>
<dbReference type="Pfam" id="PF00248">
    <property type="entry name" value="Aldo_ket_red"/>
    <property type="match status" value="1"/>
</dbReference>
<reference evidence="4" key="1">
    <citation type="submission" date="2016-01" db="EMBL/GenBank/DDBJ databases">
        <title>Draft genome of Chromobacterium sp. F49.</title>
        <authorList>
            <person name="Hong K.W."/>
        </authorList>
    </citation>
    <scope>NUCLEOTIDE SEQUENCE [LARGE SCALE GENOMIC DNA]</scope>
    <source>
        <strain evidence="4">M40</strain>
    </source>
</reference>
<reference evidence="3 5" key="3">
    <citation type="submission" date="2019-02" db="EMBL/GenBank/DDBJ databases">
        <authorList>
            <consortium name="Pathogen Informatics"/>
        </authorList>
    </citation>
    <scope>NUCLEOTIDE SEQUENCE [LARGE SCALE GENOMIC DNA]</scope>
    <source>
        <strain evidence="3 5">3012STDY7078520</strain>
    </source>
</reference>
<feature type="domain" description="NADP-dependent oxidoreductase" evidence="1">
    <location>
        <begin position="17"/>
        <end position="315"/>
    </location>
</feature>
<reference evidence="2" key="2">
    <citation type="submission" date="2016-01" db="EMBL/GenBank/DDBJ databases">
        <authorList>
            <person name="Hong K.W."/>
        </authorList>
    </citation>
    <scope>NUCLEOTIDE SEQUENCE</scope>
    <source>
        <strain evidence="2">M40</strain>
    </source>
</reference>
<dbReference type="Proteomes" id="UP000386281">
    <property type="component" value="Unassembled WGS sequence"/>
</dbReference>
<proteinExistence type="predicted"/>
<organism evidence="3 5">
    <name type="scientific">Brevibacterium casei</name>
    <dbReference type="NCBI Taxonomy" id="33889"/>
    <lineage>
        <taxon>Bacteria</taxon>
        <taxon>Bacillati</taxon>
        <taxon>Actinomycetota</taxon>
        <taxon>Actinomycetes</taxon>
        <taxon>Micrococcales</taxon>
        <taxon>Brevibacteriaceae</taxon>
        <taxon>Brevibacterium</taxon>
    </lineage>
</organism>
<gene>
    <name evidence="3" type="primary">fdh</name>
    <name evidence="2" type="ORF">AVW13_12985</name>
    <name evidence="3" type="ORF">NCTC12391_00655</name>
</gene>
<accession>A0A162ZYN0</accession>
<dbReference type="InterPro" id="IPR023210">
    <property type="entry name" value="NADP_OxRdtase_dom"/>
</dbReference>
<dbReference type="PANTHER" id="PTHR42686:SF1">
    <property type="entry name" value="GH17980P-RELATED"/>
    <property type="match status" value="1"/>
</dbReference>
<dbReference type="EC" id="1.1.1.122" evidence="3"/>
<dbReference type="RefSeq" id="WP_009374737.1">
    <property type="nucleotide sequence ID" value="NZ_CAACXN010000014.1"/>
</dbReference>
<keyword evidence="3" id="KW-0560">Oxidoreductase</keyword>
<dbReference type="Gene3D" id="3.20.20.100">
    <property type="entry name" value="NADP-dependent oxidoreductase domain"/>
    <property type="match status" value="1"/>
</dbReference>
<dbReference type="GO" id="GO:0005829">
    <property type="term" value="C:cytosol"/>
    <property type="evidence" value="ECO:0007669"/>
    <property type="project" value="TreeGrafter"/>
</dbReference>
<dbReference type="InterPro" id="IPR020471">
    <property type="entry name" value="AKR"/>
</dbReference>
<dbReference type="Proteomes" id="UP000076612">
    <property type="component" value="Unassembled WGS sequence"/>
</dbReference>
<dbReference type="EMBL" id="CAACXN010000014">
    <property type="protein sequence ID" value="VEW11464.1"/>
    <property type="molecule type" value="Genomic_DNA"/>
</dbReference>
<dbReference type="AlphaFoldDB" id="A0A162ZYN0"/>
<evidence type="ECO:0000313" key="4">
    <source>
        <dbReference type="Proteomes" id="UP000076612"/>
    </source>
</evidence>
<evidence type="ECO:0000259" key="1">
    <source>
        <dbReference type="Pfam" id="PF00248"/>
    </source>
</evidence>
<name>A0A162ZYN0_9MICO</name>
<dbReference type="GO" id="GO:0047834">
    <property type="term" value="F:D-threo-aldose 1-dehydrogenase activity"/>
    <property type="evidence" value="ECO:0007669"/>
    <property type="project" value="UniProtKB-EC"/>
</dbReference>
<sequence length="330" mass="36121">MTLRNPVVQRLHGMRTLGFGGAPIGNLYRQIDDETAHSAIEEAWSLGIRYYDTAPHYGLGLSERRLGEVLRTKPREEYLVSTKVGRLVRPAEDPQEWDDEGFAVPGDQARVRDYSPDGIRRSLEESLERLGLDRIDIVYIHDPDDHWTEAIDGAVPELARLRDEGIIGAWGAGMNQAEMLTRFVTETDIDVVMQAGRYTLLEQGGREDLIPACASRGVGIVNVGVFNSGILANADPGRQAKYNYEDAPREVLDKAEALAALAAECGTTLPAAAVQFSLRDPAITNVTLGMRTPDQVRRNVELAAHPVPEDFWARAVAAGLLTADPATLGP</sequence>
<dbReference type="CDD" id="cd19152">
    <property type="entry name" value="AKR_AKR15A"/>
    <property type="match status" value="1"/>
</dbReference>
<dbReference type="SUPFAM" id="SSF51430">
    <property type="entry name" value="NAD(P)-linked oxidoreductase"/>
    <property type="match status" value="1"/>
</dbReference>
<dbReference type="STRING" id="33889.AVW13_12985"/>
<evidence type="ECO:0000313" key="2">
    <source>
        <dbReference type="EMBL" id="KZE18475.1"/>
    </source>
</evidence>
<dbReference type="PANTHER" id="PTHR42686">
    <property type="entry name" value="GH17980P-RELATED"/>
    <property type="match status" value="1"/>
</dbReference>